<evidence type="ECO:0000256" key="1">
    <source>
        <dbReference type="SAM" id="Phobius"/>
    </source>
</evidence>
<keyword evidence="3" id="KW-1185">Reference proteome</keyword>
<accession>A0A2T0R6X0</accession>
<keyword evidence="1" id="KW-0472">Membrane</keyword>
<dbReference type="Proteomes" id="UP000238083">
    <property type="component" value="Unassembled WGS sequence"/>
</dbReference>
<dbReference type="EMBL" id="PVZF01000003">
    <property type="protein sequence ID" value="PRY16914.1"/>
    <property type="molecule type" value="Genomic_DNA"/>
</dbReference>
<comment type="caution">
    <text evidence="2">The sequence shown here is derived from an EMBL/GenBank/DDBJ whole genome shotgun (WGS) entry which is preliminary data.</text>
</comment>
<reference evidence="2 3" key="1">
    <citation type="submission" date="2018-03" db="EMBL/GenBank/DDBJ databases">
        <title>Genomic Encyclopedia of Archaeal and Bacterial Type Strains, Phase II (KMG-II): from individual species to whole genera.</title>
        <authorList>
            <person name="Goeker M."/>
        </authorList>
    </citation>
    <scope>NUCLEOTIDE SEQUENCE [LARGE SCALE GENOMIC DNA]</scope>
    <source>
        <strain evidence="2 3">DSM 19711</strain>
    </source>
</reference>
<organism evidence="2 3">
    <name type="scientific">Kineococcus rhizosphaerae</name>
    <dbReference type="NCBI Taxonomy" id="559628"/>
    <lineage>
        <taxon>Bacteria</taxon>
        <taxon>Bacillati</taxon>
        <taxon>Actinomycetota</taxon>
        <taxon>Actinomycetes</taxon>
        <taxon>Kineosporiales</taxon>
        <taxon>Kineosporiaceae</taxon>
        <taxon>Kineococcus</taxon>
    </lineage>
</organism>
<keyword evidence="1" id="KW-1133">Transmembrane helix</keyword>
<evidence type="ECO:0000313" key="2">
    <source>
        <dbReference type="EMBL" id="PRY16914.1"/>
    </source>
</evidence>
<sequence length="54" mass="5587">MGVREDGGVLRMMRGPDGGPSRAVRLMTLIVVIAVLAGSAAALTPVLGWLLDLL</sequence>
<proteinExistence type="predicted"/>
<gene>
    <name evidence="2" type="ORF">CLV37_103347</name>
</gene>
<name>A0A2T0R6X0_9ACTN</name>
<keyword evidence="1" id="KW-0812">Transmembrane</keyword>
<evidence type="ECO:0000313" key="3">
    <source>
        <dbReference type="Proteomes" id="UP000238083"/>
    </source>
</evidence>
<protein>
    <submittedName>
        <fullName evidence="2">Uncharacterized protein</fullName>
    </submittedName>
</protein>
<dbReference type="AlphaFoldDB" id="A0A2T0R6X0"/>
<feature type="transmembrane region" description="Helical" evidence="1">
    <location>
        <begin position="23"/>
        <end position="51"/>
    </location>
</feature>